<keyword evidence="7" id="KW-0547">Nucleotide-binding</keyword>
<dbReference type="GO" id="GO:0006747">
    <property type="term" value="P:FAD biosynthetic process"/>
    <property type="evidence" value="ECO:0007669"/>
    <property type="project" value="UniProtKB-UniPathway"/>
</dbReference>
<evidence type="ECO:0000256" key="8">
    <source>
        <dbReference type="ARBA" id="ARBA00022827"/>
    </source>
</evidence>
<dbReference type="GO" id="GO:0009507">
    <property type="term" value="C:chloroplast"/>
    <property type="evidence" value="ECO:0007669"/>
    <property type="project" value="TreeGrafter"/>
</dbReference>
<dbReference type="STRING" id="1088818.A0A2I0AP96"/>
<dbReference type="PANTHER" id="PTHR12714">
    <property type="entry name" value="PROTEIN-S ISOPRENYLCYSTEINE O-METHYLTRANSFERASE"/>
    <property type="match status" value="1"/>
</dbReference>
<dbReference type="InterPro" id="IPR014729">
    <property type="entry name" value="Rossmann-like_a/b/a_fold"/>
</dbReference>
<name>A0A2I0AP96_9ASPA</name>
<evidence type="ECO:0000256" key="2">
    <source>
        <dbReference type="ARBA" id="ARBA00012393"/>
    </source>
</evidence>
<evidence type="ECO:0000256" key="9">
    <source>
        <dbReference type="ARBA" id="ARBA00022840"/>
    </source>
</evidence>
<accession>A0A2I0AP96</accession>
<evidence type="ECO:0000259" key="10">
    <source>
        <dbReference type="Pfam" id="PF06574"/>
    </source>
</evidence>
<evidence type="ECO:0000256" key="4">
    <source>
        <dbReference type="ARBA" id="ARBA00022643"/>
    </source>
</evidence>
<organism evidence="11 12">
    <name type="scientific">Apostasia shenzhenica</name>
    <dbReference type="NCBI Taxonomy" id="1088818"/>
    <lineage>
        <taxon>Eukaryota</taxon>
        <taxon>Viridiplantae</taxon>
        <taxon>Streptophyta</taxon>
        <taxon>Embryophyta</taxon>
        <taxon>Tracheophyta</taxon>
        <taxon>Spermatophyta</taxon>
        <taxon>Magnoliopsida</taxon>
        <taxon>Liliopsida</taxon>
        <taxon>Asparagales</taxon>
        <taxon>Orchidaceae</taxon>
        <taxon>Apostasioideae</taxon>
        <taxon>Apostasia</taxon>
    </lineage>
</organism>
<gene>
    <name evidence="11" type="ORF">AXF42_Ash013568</name>
</gene>
<evidence type="ECO:0000256" key="5">
    <source>
        <dbReference type="ARBA" id="ARBA00022679"/>
    </source>
</evidence>
<dbReference type="UniPathway" id="UPA00277">
    <property type="reaction ID" value="UER00407"/>
</dbReference>
<keyword evidence="3" id="KW-0285">Flavoprotein</keyword>
<evidence type="ECO:0000313" key="11">
    <source>
        <dbReference type="EMBL" id="PKA57381.1"/>
    </source>
</evidence>
<evidence type="ECO:0000256" key="6">
    <source>
        <dbReference type="ARBA" id="ARBA00022695"/>
    </source>
</evidence>
<dbReference type="PANTHER" id="PTHR12714:SF20">
    <property type="entry name" value="FAD SYNTHETASE 1, CHLOROPLASTIC-RELATED"/>
    <property type="match status" value="1"/>
</dbReference>
<keyword evidence="12" id="KW-1185">Reference proteome</keyword>
<protein>
    <recommendedName>
        <fullName evidence="2">FAD synthase</fullName>
        <ecNumber evidence="2">2.7.7.2</ecNumber>
    </recommendedName>
</protein>
<keyword evidence="5" id="KW-0808">Transferase</keyword>
<dbReference type="Gene3D" id="3.40.50.620">
    <property type="entry name" value="HUPs"/>
    <property type="match status" value="1"/>
</dbReference>
<dbReference type="GO" id="GO:0003919">
    <property type="term" value="F:FMN adenylyltransferase activity"/>
    <property type="evidence" value="ECO:0007669"/>
    <property type="project" value="UniProtKB-EC"/>
</dbReference>
<keyword evidence="4" id="KW-0288">FMN</keyword>
<comment type="pathway">
    <text evidence="1">Cofactor biosynthesis; FAD biosynthesis; FAD from FMN: step 1/1.</text>
</comment>
<dbReference type="OrthoDB" id="414641at2759"/>
<dbReference type="Proteomes" id="UP000236161">
    <property type="component" value="Unassembled WGS sequence"/>
</dbReference>
<evidence type="ECO:0000256" key="3">
    <source>
        <dbReference type="ARBA" id="ARBA00022630"/>
    </source>
</evidence>
<keyword evidence="6" id="KW-0548">Nucleotidyltransferase</keyword>
<dbReference type="EMBL" id="KZ451968">
    <property type="protein sequence ID" value="PKA57381.1"/>
    <property type="molecule type" value="Genomic_DNA"/>
</dbReference>
<keyword evidence="9" id="KW-0067">ATP-binding</keyword>
<proteinExistence type="predicted"/>
<evidence type="ECO:0000313" key="12">
    <source>
        <dbReference type="Proteomes" id="UP000236161"/>
    </source>
</evidence>
<dbReference type="GO" id="GO:0005524">
    <property type="term" value="F:ATP binding"/>
    <property type="evidence" value="ECO:0007669"/>
    <property type="project" value="UniProtKB-KW"/>
</dbReference>
<dbReference type="EC" id="2.7.7.2" evidence="2"/>
<reference evidence="11 12" key="1">
    <citation type="journal article" date="2017" name="Nature">
        <title>The Apostasia genome and the evolution of orchids.</title>
        <authorList>
            <person name="Zhang G.Q."/>
            <person name="Liu K.W."/>
            <person name="Li Z."/>
            <person name="Lohaus R."/>
            <person name="Hsiao Y.Y."/>
            <person name="Niu S.C."/>
            <person name="Wang J.Y."/>
            <person name="Lin Y.C."/>
            <person name="Xu Q."/>
            <person name="Chen L.J."/>
            <person name="Yoshida K."/>
            <person name="Fujiwara S."/>
            <person name="Wang Z.W."/>
            <person name="Zhang Y.Q."/>
            <person name="Mitsuda N."/>
            <person name="Wang M."/>
            <person name="Liu G.H."/>
            <person name="Pecoraro L."/>
            <person name="Huang H.X."/>
            <person name="Xiao X.J."/>
            <person name="Lin M."/>
            <person name="Wu X.Y."/>
            <person name="Wu W.L."/>
            <person name="Chen Y.Y."/>
            <person name="Chang S.B."/>
            <person name="Sakamoto S."/>
            <person name="Ohme-Takagi M."/>
            <person name="Yagi M."/>
            <person name="Zeng S.J."/>
            <person name="Shen C.Y."/>
            <person name="Yeh C.M."/>
            <person name="Luo Y.B."/>
            <person name="Tsai W.C."/>
            <person name="Van de Peer Y."/>
            <person name="Liu Z.J."/>
        </authorList>
    </citation>
    <scope>NUCLEOTIDE SEQUENCE [LARGE SCALE GENOMIC DNA]</scope>
    <source>
        <strain evidence="12">cv. Shenzhen</strain>
        <tissue evidence="11">Stem</tissue>
    </source>
</reference>
<sequence length="379" mass="42169">MAIERGGGLLRISPWIPSRSLLTSAGAPLLSGGDHRSHCCPAKPSIAERFRSFPSWRESYHAMYNALRKSQTSLRSFCSYRLQVQGGFEEMVKNKFQIDCGTDEECVTGGIVALGKFDALHVGHRELAMQASKIGIPFLLSFVGMAEILGWEPRPPIVAPCDRKRVLSSWAPFCGNVVPREYQLDFSTVRHLTPRQFVERLSEELRVAGVVAGENYRFGYKASGDTNELVRLCGEYGLASHIVCSVMDKTEDSYNGTMNAIDKNDKGQVSSTRVRRALAMRDMEYVAKLLGRKHRLVLMPKNGEYRFTDEKISVPKSFLLNQPPSNGEFKNCTLLMDDATVGVCKVELDDESITIEPDCGNYSAIDLVQDGKHIGIEFG</sequence>
<evidence type="ECO:0000256" key="1">
    <source>
        <dbReference type="ARBA" id="ARBA00004726"/>
    </source>
</evidence>
<dbReference type="AlphaFoldDB" id="A0A2I0AP96"/>
<dbReference type="InterPro" id="IPR015864">
    <property type="entry name" value="FAD_synthase"/>
</dbReference>
<keyword evidence="8" id="KW-0274">FAD</keyword>
<dbReference type="SUPFAM" id="SSF52374">
    <property type="entry name" value="Nucleotidylyl transferase"/>
    <property type="match status" value="1"/>
</dbReference>
<dbReference type="GO" id="GO:0009231">
    <property type="term" value="P:riboflavin biosynthetic process"/>
    <property type="evidence" value="ECO:0007669"/>
    <property type="project" value="InterPro"/>
</dbReference>
<feature type="domain" description="FAD synthetase" evidence="10">
    <location>
        <begin position="188"/>
        <end position="249"/>
    </location>
</feature>
<dbReference type="Pfam" id="PF06574">
    <property type="entry name" value="FAD_syn"/>
    <property type="match status" value="1"/>
</dbReference>
<evidence type="ECO:0000256" key="7">
    <source>
        <dbReference type="ARBA" id="ARBA00022741"/>
    </source>
</evidence>